<organism evidence="3 4">
    <name type="scientific">Longimicrobium terrae</name>
    <dbReference type="NCBI Taxonomy" id="1639882"/>
    <lineage>
        <taxon>Bacteria</taxon>
        <taxon>Pseudomonadati</taxon>
        <taxon>Gemmatimonadota</taxon>
        <taxon>Longimicrobiia</taxon>
        <taxon>Longimicrobiales</taxon>
        <taxon>Longimicrobiaceae</taxon>
        <taxon>Longimicrobium</taxon>
    </lineage>
</organism>
<feature type="compositionally biased region" description="Low complexity" evidence="1">
    <location>
        <begin position="20"/>
        <end position="44"/>
    </location>
</feature>
<protein>
    <recommendedName>
        <fullName evidence="5">Bacterial spore germination immunoglobulin-like domain-containing protein</fullName>
    </recommendedName>
</protein>
<evidence type="ECO:0000313" key="4">
    <source>
        <dbReference type="Proteomes" id="UP000582837"/>
    </source>
</evidence>
<evidence type="ECO:0000256" key="1">
    <source>
        <dbReference type="SAM" id="MobiDB-lite"/>
    </source>
</evidence>
<comment type="caution">
    <text evidence="3">The sequence shown here is derived from an EMBL/GenBank/DDBJ whole genome shotgun (WGS) entry which is preliminary data.</text>
</comment>
<feature type="compositionally biased region" description="Polar residues" evidence="1">
    <location>
        <begin position="69"/>
        <end position="88"/>
    </location>
</feature>
<keyword evidence="2" id="KW-0732">Signal</keyword>
<evidence type="ECO:0008006" key="5">
    <source>
        <dbReference type="Google" id="ProtNLM"/>
    </source>
</evidence>
<keyword evidence="4" id="KW-1185">Reference proteome</keyword>
<feature type="signal peptide" evidence="2">
    <location>
        <begin position="1"/>
        <end position="21"/>
    </location>
</feature>
<sequence>MRILVALALPLLAACASPAPREEPASAAPPAGAATTEPAPGTSPMPSAGAGQVTLDFRPGTATNGGGEQNASAQGASGSIEITGTMDTPNPCYKVSGELAGQDSRELRVRVVGRADPERTCVQSIGAVPYAATVRGLAPGTYSLTVVHAYPDAGWDEATVVQSQVVVR</sequence>
<evidence type="ECO:0000256" key="2">
    <source>
        <dbReference type="SAM" id="SignalP"/>
    </source>
</evidence>
<evidence type="ECO:0000313" key="3">
    <source>
        <dbReference type="EMBL" id="MBB6068917.1"/>
    </source>
</evidence>
<feature type="chain" id="PRO_5032344603" description="Bacterial spore germination immunoglobulin-like domain-containing protein" evidence="2">
    <location>
        <begin position="22"/>
        <end position="168"/>
    </location>
</feature>
<dbReference type="Proteomes" id="UP000582837">
    <property type="component" value="Unassembled WGS sequence"/>
</dbReference>
<dbReference type="AlphaFoldDB" id="A0A841GK09"/>
<feature type="region of interest" description="Disordered" evidence="1">
    <location>
        <begin position="20"/>
        <end position="88"/>
    </location>
</feature>
<gene>
    <name evidence="3" type="ORF">HNQ61_000528</name>
</gene>
<reference evidence="3 4" key="1">
    <citation type="submission" date="2020-08" db="EMBL/GenBank/DDBJ databases">
        <title>Genomic Encyclopedia of Type Strains, Phase IV (KMG-IV): sequencing the most valuable type-strain genomes for metagenomic binning, comparative biology and taxonomic classification.</title>
        <authorList>
            <person name="Goeker M."/>
        </authorList>
    </citation>
    <scope>NUCLEOTIDE SEQUENCE [LARGE SCALE GENOMIC DNA]</scope>
    <source>
        <strain evidence="3 4">DSM 29007</strain>
    </source>
</reference>
<dbReference type="PROSITE" id="PS51257">
    <property type="entry name" value="PROKAR_LIPOPROTEIN"/>
    <property type="match status" value="1"/>
</dbReference>
<name>A0A841GK09_9BACT</name>
<proteinExistence type="predicted"/>
<dbReference type="EMBL" id="JACHIA010000001">
    <property type="protein sequence ID" value="MBB6068917.1"/>
    <property type="molecule type" value="Genomic_DNA"/>
</dbReference>
<accession>A0A841GK09</accession>
<dbReference type="RefSeq" id="WP_170031412.1">
    <property type="nucleotide sequence ID" value="NZ_JABDTL010000001.1"/>
</dbReference>